<feature type="domain" description="ABC transmembrane type-1" evidence="9">
    <location>
        <begin position="108"/>
        <end position="292"/>
    </location>
</feature>
<evidence type="ECO:0000256" key="3">
    <source>
        <dbReference type="ARBA" id="ARBA00022475"/>
    </source>
</evidence>
<dbReference type="EMBL" id="SMKI01000437">
    <property type="protein sequence ID" value="TDC66892.1"/>
    <property type="molecule type" value="Genomic_DNA"/>
</dbReference>
<feature type="transmembrane region" description="Helical" evidence="7">
    <location>
        <begin position="269"/>
        <end position="291"/>
    </location>
</feature>
<dbReference type="PANTHER" id="PTHR30151">
    <property type="entry name" value="ALKANE SULFONATE ABC TRANSPORTER-RELATED, MEMBRANE SUBUNIT"/>
    <property type="match status" value="1"/>
</dbReference>
<accession>A0A4R4SWT5</accession>
<organism evidence="10 11">
    <name type="scientific">Streptomyces hainanensis</name>
    <dbReference type="NCBI Taxonomy" id="402648"/>
    <lineage>
        <taxon>Bacteria</taxon>
        <taxon>Bacillati</taxon>
        <taxon>Actinomycetota</taxon>
        <taxon>Actinomycetes</taxon>
        <taxon>Kitasatosporales</taxon>
        <taxon>Streptomycetaceae</taxon>
        <taxon>Streptomyces</taxon>
    </lineage>
</organism>
<evidence type="ECO:0000256" key="1">
    <source>
        <dbReference type="ARBA" id="ARBA00004651"/>
    </source>
</evidence>
<dbReference type="OrthoDB" id="3173654at2"/>
<dbReference type="RefSeq" id="WP_132821201.1">
    <property type="nucleotide sequence ID" value="NZ_SMKI01000437.1"/>
</dbReference>
<evidence type="ECO:0000256" key="2">
    <source>
        <dbReference type="ARBA" id="ARBA00022448"/>
    </source>
</evidence>
<gene>
    <name evidence="10" type="ORF">E1283_29345</name>
</gene>
<keyword evidence="6 7" id="KW-0472">Membrane</keyword>
<dbReference type="GO" id="GO:0005886">
    <property type="term" value="C:plasma membrane"/>
    <property type="evidence" value="ECO:0007669"/>
    <property type="project" value="UniProtKB-SubCell"/>
</dbReference>
<evidence type="ECO:0000256" key="5">
    <source>
        <dbReference type="ARBA" id="ARBA00022989"/>
    </source>
</evidence>
<dbReference type="InterPro" id="IPR035906">
    <property type="entry name" value="MetI-like_sf"/>
</dbReference>
<feature type="compositionally biased region" description="Polar residues" evidence="8">
    <location>
        <begin position="8"/>
        <end position="25"/>
    </location>
</feature>
<keyword evidence="2 7" id="KW-0813">Transport</keyword>
<evidence type="ECO:0000256" key="8">
    <source>
        <dbReference type="SAM" id="MobiDB-lite"/>
    </source>
</evidence>
<evidence type="ECO:0000259" key="9">
    <source>
        <dbReference type="PROSITE" id="PS50928"/>
    </source>
</evidence>
<keyword evidence="3" id="KW-1003">Cell membrane</keyword>
<proteinExistence type="inferred from homology"/>
<evidence type="ECO:0000313" key="10">
    <source>
        <dbReference type="EMBL" id="TDC66892.1"/>
    </source>
</evidence>
<feature type="transmembrane region" description="Helical" evidence="7">
    <location>
        <begin position="174"/>
        <end position="198"/>
    </location>
</feature>
<comment type="caution">
    <text evidence="10">The sequence shown here is derived from an EMBL/GenBank/DDBJ whole genome shotgun (WGS) entry which is preliminary data.</text>
</comment>
<dbReference type="Proteomes" id="UP000295345">
    <property type="component" value="Unassembled WGS sequence"/>
</dbReference>
<feature type="transmembrane region" description="Helical" evidence="7">
    <location>
        <begin position="48"/>
        <end position="71"/>
    </location>
</feature>
<comment type="subcellular location">
    <subcellularLocation>
        <location evidence="1 7">Cell membrane</location>
        <topology evidence="1 7">Multi-pass membrane protein</topology>
    </subcellularLocation>
</comment>
<evidence type="ECO:0000256" key="7">
    <source>
        <dbReference type="RuleBase" id="RU363032"/>
    </source>
</evidence>
<keyword evidence="11" id="KW-1185">Reference proteome</keyword>
<comment type="similarity">
    <text evidence="7">Belongs to the binding-protein-dependent transport system permease family.</text>
</comment>
<feature type="transmembrane region" description="Helical" evidence="7">
    <location>
        <begin position="146"/>
        <end position="168"/>
    </location>
</feature>
<dbReference type="CDD" id="cd06261">
    <property type="entry name" value="TM_PBP2"/>
    <property type="match status" value="1"/>
</dbReference>
<feature type="region of interest" description="Disordered" evidence="8">
    <location>
        <begin position="1"/>
        <end position="39"/>
    </location>
</feature>
<dbReference type="PROSITE" id="PS50928">
    <property type="entry name" value="ABC_TM1"/>
    <property type="match status" value="1"/>
</dbReference>
<sequence>MPPLVHASRNTTDSAPTDSGPTDSAPTEDAAPSATRRRRDVSGPLRRVGLRLLALGVLLGAWQTVVVLELWPPVLVPSPADVVDALVRTSTENDGVRGYQGHYLIEHLGVSLRRIAVGALIGVGVGLALGLVMGTLGWVRVVVEPWVAFLRTLPPLAYFSLLVIWFGIDESPKIWLLAIAAMPPVAVATAAATASAPVSLVEAAQAIGAGRRQVIRSVVLPAALPEILTGVRLAVGIAYSSVVAAETVNGLPGIGGMVRDAQRYNQSDVVILGLFAIGLSGLLIDSGLRLLERRLAPWRGHI</sequence>
<reference evidence="10 11" key="1">
    <citation type="submission" date="2019-03" db="EMBL/GenBank/DDBJ databases">
        <title>Draft genome sequences of novel Actinobacteria.</title>
        <authorList>
            <person name="Sahin N."/>
            <person name="Ay H."/>
            <person name="Saygin H."/>
        </authorList>
    </citation>
    <scope>NUCLEOTIDE SEQUENCE [LARGE SCALE GENOMIC DNA]</scope>
    <source>
        <strain evidence="10 11">DSM 41900</strain>
    </source>
</reference>
<dbReference type="Pfam" id="PF00528">
    <property type="entry name" value="BPD_transp_1"/>
    <property type="match status" value="1"/>
</dbReference>
<dbReference type="SUPFAM" id="SSF161098">
    <property type="entry name" value="MetI-like"/>
    <property type="match status" value="1"/>
</dbReference>
<feature type="transmembrane region" description="Helical" evidence="7">
    <location>
        <begin position="115"/>
        <end position="139"/>
    </location>
</feature>
<protein>
    <submittedName>
        <fullName evidence="10">ABC transporter permease</fullName>
    </submittedName>
</protein>
<dbReference type="PANTHER" id="PTHR30151:SF0">
    <property type="entry name" value="ABC TRANSPORTER PERMEASE PROTEIN MJ0413-RELATED"/>
    <property type="match status" value="1"/>
</dbReference>
<dbReference type="GO" id="GO:0055085">
    <property type="term" value="P:transmembrane transport"/>
    <property type="evidence" value="ECO:0007669"/>
    <property type="project" value="InterPro"/>
</dbReference>
<evidence type="ECO:0000256" key="6">
    <source>
        <dbReference type="ARBA" id="ARBA00023136"/>
    </source>
</evidence>
<feature type="transmembrane region" description="Helical" evidence="7">
    <location>
        <begin position="218"/>
        <end position="239"/>
    </location>
</feature>
<name>A0A4R4SWT5_9ACTN</name>
<evidence type="ECO:0000313" key="11">
    <source>
        <dbReference type="Proteomes" id="UP000295345"/>
    </source>
</evidence>
<dbReference type="Gene3D" id="1.10.3720.10">
    <property type="entry name" value="MetI-like"/>
    <property type="match status" value="1"/>
</dbReference>
<keyword evidence="4 7" id="KW-0812">Transmembrane</keyword>
<evidence type="ECO:0000256" key="4">
    <source>
        <dbReference type="ARBA" id="ARBA00022692"/>
    </source>
</evidence>
<keyword evidence="5 7" id="KW-1133">Transmembrane helix</keyword>
<dbReference type="InterPro" id="IPR000515">
    <property type="entry name" value="MetI-like"/>
</dbReference>
<dbReference type="AlphaFoldDB" id="A0A4R4SWT5"/>